<dbReference type="InterPro" id="IPR029058">
    <property type="entry name" value="AB_hydrolase_fold"/>
</dbReference>
<dbReference type="OrthoDB" id="438440at2759"/>
<dbReference type="Gene3D" id="3.40.50.1820">
    <property type="entry name" value="alpha/beta hydrolase"/>
    <property type="match status" value="1"/>
</dbReference>
<keyword evidence="4" id="KW-1185">Reference proteome</keyword>
<feature type="region of interest" description="Disordered" evidence="1">
    <location>
        <begin position="209"/>
        <end position="229"/>
    </location>
</feature>
<sequence>MASALLAPAICARAPVKRSNAAQALASATLAAPHQLARPGRWPVQTGEELPSLLRSPSSPSSSSSLLGSLRELGEWISPQKHSPAARQPKKGQWTLASAVLAPDSPLGLQDVSAAVVLCEGVYRAEDHGEQQAEVAIQRLQRQLPAAPHIRAVQWSPPSQEQRYVVADAGDAIVVAFLGTKRPADHLVNLRLRHSPVFRPFQPGGSLDTAGNGSFAANPTSGSSSGGAAPAAHSGYLARAAAVPAEQLYRLARVQGKRLVLTGHSLGGAVATLCAVRLLDALPQELHHTVSCIGFAVPAVGNAALAEAAGAHGWEQRITNYTLPEDFQQLRAAATAARLLGPTTSVIVVATSQQHKRRWRPLRRPDLLVGLFVAAVVTLTSSLFSGPGVRLLAAIATLPAHLLPQMRHVGRQISLPGGVVQRSPGHLHADDPLVPSHVTGRLAAHRMVTYRLRIVSLYTAATA</sequence>
<dbReference type="Pfam" id="PF01764">
    <property type="entry name" value="Lipase_3"/>
    <property type="match status" value="1"/>
</dbReference>
<name>A0A9D4TGP1_CHLVU</name>
<protein>
    <recommendedName>
        <fullName evidence="2">Fungal lipase-type domain-containing protein</fullName>
    </recommendedName>
</protein>
<proteinExistence type="predicted"/>
<dbReference type="Proteomes" id="UP001055712">
    <property type="component" value="Unassembled WGS sequence"/>
</dbReference>
<evidence type="ECO:0000313" key="4">
    <source>
        <dbReference type="Proteomes" id="UP001055712"/>
    </source>
</evidence>
<feature type="compositionally biased region" description="Polar residues" evidence="1">
    <location>
        <begin position="209"/>
        <end position="220"/>
    </location>
</feature>
<accession>A0A9D4TGP1</accession>
<reference evidence="3" key="1">
    <citation type="journal article" date="2019" name="Plant J.">
        <title>Chlorella vulgaris genome assembly and annotation reveals the molecular basis for metabolic acclimation to high light conditions.</title>
        <authorList>
            <person name="Cecchin M."/>
            <person name="Marcolungo L."/>
            <person name="Rossato M."/>
            <person name="Girolomoni L."/>
            <person name="Cosentino E."/>
            <person name="Cuine S."/>
            <person name="Li-Beisson Y."/>
            <person name="Delledonne M."/>
            <person name="Ballottari M."/>
        </authorList>
    </citation>
    <scope>NUCLEOTIDE SEQUENCE</scope>
    <source>
        <strain evidence="3">211/11P</strain>
    </source>
</reference>
<dbReference type="SUPFAM" id="SSF53474">
    <property type="entry name" value="alpha/beta-Hydrolases"/>
    <property type="match status" value="1"/>
</dbReference>
<reference evidence="3" key="2">
    <citation type="submission" date="2020-11" db="EMBL/GenBank/DDBJ databases">
        <authorList>
            <person name="Cecchin M."/>
            <person name="Marcolungo L."/>
            <person name="Rossato M."/>
            <person name="Girolomoni L."/>
            <person name="Cosentino E."/>
            <person name="Cuine S."/>
            <person name="Li-Beisson Y."/>
            <person name="Delledonne M."/>
            <person name="Ballottari M."/>
        </authorList>
    </citation>
    <scope>NUCLEOTIDE SEQUENCE</scope>
    <source>
        <strain evidence="3">211/11P</strain>
        <tissue evidence="3">Whole cell</tissue>
    </source>
</reference>
<organism evidence="3 4">
    <name type="scientific">Chlorella vulgaris</name>
    <name type="common">Green alga</name>
    <dbReference type="NCBI Taxonomy" id="3077"/>
    <lineage>
        <taxon>Eukaryota</taxon>
        <taxon>Viridiplantae</taxon>
        <taxon>Chlorophyta</taxon>
        <taxon>core chlorophytes</taxon>
        <taxon>Trebouxiophyceae</taxon>
        <taxon>Chlorellales</taxon>
        <taxon>Chlorellaceae</taxon>
        <taxon>Chlorella clade</taxon>
        <taxon>Chlorella</taxon>
    </lineage>
</organism>
<dbReference type="GO" id="GO:0006629">
    <property type="term" value="P:lipid metabolic process"/>
    <property type="evidence" value="ECO:0007669"/>
    <property type="project" value="InterPro"/>
</dbReference>
<dbReference type="PANTHER" id="PTHR47523">
    <property type="entry name" value="F21O3.11 PROTEIN"/>
    <property type="match status" value="1"/>
</dbReference>
<dbReference type="AlphaFoldDB" id="A0A9D4TGP1"/>
<evidence type="ECO:0000259" key="2">
    <source>
        <dbReference type="Pfam" id="PF01764"/>
    </source>
</evidence>
<dbReference type="EMBL" id="SIDB01000012">
    <property type="protein sequence ID" value="KAI3425041.1"/>
    <property type="molecule type" value="Genomic_DNA"/>
</dbReference>
<evidence type="ECO:0000313" key="3">
    <source>
        <dbReference type="EMBL" id="KAI3425041.1"/>
    </source>
</evidence>
<comment type="caution">
    <text evidence="3">The sequence shown here is derived from an EMBL/GenBank/DDBJ whole genome shotgun (WGS) entry which is preliminary data.</text>
</comment>
<dbReference type="PANTHER" id="PTHR47523:SF1">
    <property type="entry name" value="F21O3.11 PROTEIN"/>
    <property type="match status" value="1"/>
</dbReference>
<dbReference type="InterPro" id="IPR002921">
    <property type="entry name" value="Fungal_lipase-type"/>
</dbReference>
<gene>
    <name evidence="3" type="ORF">D9Q98_008419</name>
</gene>
<evidence type="ECO:0000256" key="1">
    <source>
        <dbReference type="SAM" id="MobiDB-lite"/>
    </source>
</evidence>
<feature type="domain" description="Fungal lipase-type" evidence="2">
    <location>
        <begin position="175"/>
        <end position="317"/>
    </location>
</feature>